<sequence length="252" mass="30011">MDVLRRRLNEFREEEDNLRGKVSDIEAQIKCVVDETYKVNSEQYELASKEMLLKQKCQVQNDRLINALNRLSDHRDSHDQHSRYTNYSFSEDHRKLDNLNNKNYSQDSKMDELEAELSRLRSECLEIQARVDETVIHLKHVEFAKENAEKRAKATESKVQDLELQHTSTLEALKRAELSDMQYLSTDDLETKEKNLREQLQRAIDTYENSERNIVTLDRQIKSRKAELLKQRNENEKLKKEIELFLKEMHDI</sequence>
<accession>A0A4Z2CSI2</accession>
<protein>
    <recommendedName>
        <fullName evidence="5">Tropomyosin</fullName>
    </recommendedName>
</protein>
<name>A0A4Z2CSI2_SCHJA</name>
<dbReference type="AlphaFoldDB" id="A0A4Z2CSI2"/>
<dbReference type="InterPro" id="IPR000533">
    <property type="entry name" value="Tropomyosin"/>
</dbReference>
<proteinExistence type="predicted"/>
<dbReference type="EMBL" id="SKCS01000438">
    <property type="protein sequence ID" value="TNN07172.1"/>
    <property type="molecule type" value="Genomic_DNA"/>
</dbReference>
<organism evidence="3 4">
    <name type="scientific">Schistosoma japonicum</name>
    <name type="common">Blood fluke</name>
    <dbReference type="NCBI Taxonomy" id="6182"/>
    <lineage>
        <taxon>Eukaryota</taxon>
        <taxon>Metazoa</taxon>
        <taxon>Spiralia</taxon>
        <taxon>Lophotrochozoa</taxon>
        <taxon>Platyhelminthes</taxon>
        <taxon>Trematoda</taxon>
        <taxon>Digenea</taxon>
        <taxon>Strigeidida</taxon>
        <taxon>Schistosomatoidea</taxon>
        <taxon>Schistosomatidae</taxon>
        <taxon>Schistosoma</taxon>
    </lineage>
</organism>
<keyword evidence="4" id="KW-1185">Reference proteome</keyword>
<dbReference type="Proteomes" id="UP000311919">
    <property type="component" value="Unassembled WGS sequence"/>
</dbReference>
<dbReference type="Pfam" id="PF00261">
    <property type="entry name" value="Tropomyosin"/>
    <property type="match status" value="1"/>
</dbReference>
<dbReference type="STRING" id="6182.A0A4Z2CSI2"/>
<evidence type="ECO:0000256" key="1">
    <source>
        <dbReference type="ARBA" id="ARBA00023054"/>
    </source>
</evidence>
<feature type="coiled-coil region" evidence="2">
    <location>
        <begin position="96"/>
        <end position="248"/>
    </location>
</feature>
<reference evidence="3 4" key="1">
    <citation type="submission" date="2019-03" db="EMBL/GenBank/DDBJ databases">
        <title>An improved genome assembly of the fluke Schistosoma japonicum.</title>
        <authorList>
            <person name="Hu W."/>
            <person name="Luo F."/>
            <person name="Yin M."/>
            <person name="Mo X."/>
            <person name="Sun C."/>
            <person name="Wu Q."/>
            <person name="Zhu B."/>
            <person name="Xiang M."/>
            <person name="Wang J."/>
            <person name="Wang Y."/>
            <person name="Zhang T."/>
            <person name="Xu B."/>
            <person name="Zheng H."/>
            <person name="Feng Z."/>
        </authorList>
    </citation>
    <scope>NUCLEOTIDE SEQUENCE [LARGE SCALE GENOMIC DNA]</scope>
    <source>
        <strain evidence="3">HuSjv2</strain>
        <tissue evidence="3">Worms</tissue>
    </source>
</reference>
<gene>
    <name evidence="3" type="ORF">EWB00_007925</name>
</gene>
<dbReference type="Gene3D" id="1.20.5.170">
    <property type="match status" value="1"/>
</dbReference>
<feature type="coiled-coil region" evidence="2">
    <location>
        <begin position="1"/>
        <end position="28"/>
    </location>
</feature>
<dbReference type="OrthoDB" id="6250659at2759"/>
<evidence type="ECO:0000256" key="2">
    <source>
        <dbReference type="SAM" id="Coils"/>
    </source>
</evidence>
<evidence type="ECO:0008006" key="5">
    <source>
        <dbReference type="Google" id="ProtNLM"/>
    </source>
</evidence>
<keyword evidence="1 2" id="KW-0175">Coiled coil</keyword>
<evidence type="ECO:0000313" key="4">
    <source>
        <dbReference type="Proteomes" id="UP000311919"/>
    </source>
</evidence>
<comment type="caution">
    <text evidence="3">The sequence shown here is derived from an EMBL/GenBank/DDBJ whole genome shotgun (WGS) entry which is preliminary data.</text>
</comment>
<evidence type="ECO:0000313" key="3">
    <source>
        <dbReference type="EMBL" id="TNN07172.1"/>
    </source>
</evidence>
<dbReference type="SUPFAM" id="SSF57997">
    <property type="entry name" value="Tropomyosin"/>
    <property type="match status" value="1"/>
</dbReference>